<dbReference type="InterPro" id="IPR002933">
    <property type="entry name" value="Peptidase_M20"/>
</dbReference>
<dbReference type="RefSeq" id="WP_077340389.1">
    <property type="nucleotide sequence ID" value="NZ_CP019605.1"/>
</dbReference>
<protein>
    <submittedName>
        <fullName evidence="1">Uncharacterized protein</fullName>
    </submittedName>
</protein>
<gene>
    <name evidence="1" type="ORF">RPIT_02825</name>
</gene>
<dbReference type="InterPro" id="IPR017439">
    <property type="entry name" value="Amidohydrolase"/>
</dbReference>
<name>A0A1Q2CCN5_9ACTN</name>
<dbReference type="EMBL" id="CP019605">
    <property type="protein sequence ID" value="AQP43878.1"/>
    <property type="molecule type" value="Genomic_DNA"/>
</dbReference>
<dbReference type="OrthoDB" id="9777385at2"/>
<keyword evidence="2" id="KW-1185">Reference proteome</keyword>
<dbReference type="Gene3D" id="3.30.70.360">
    <property type="match status" value="1"/>
</dbReference>
<evidence type="ECO:0000313" key="2">
    <source>
        <dbReference type="Proteomes" id="UP000188324"/>
    </source>
</evidence>
<sequence>MTGELLRGLVAGIDRALPHAAALRREIHANPSLSGHEEPTRAAFIDAADHLHWREVAHTGAWARMGPDGPAVGVRAELDALPINESTGVEWESKVAGVMHACGHDLHLAALWALTEAARDVDLPVGLVPILQPREEITPPGAGDVVASGLIEDEQIEAMIGVHVQPAVERGVVSTGTGAVNAGYDSFEIVVKGRPGHGAYPHIAIDPITTLADIVGALSGLPTRVIDPIRPTVISVGQISGGTAPNVIADEASCRGTIRTFTEADRDLLHEAITRTAESIALGRGALATTRFVRGGPPLVNDPGLAHRVDRELSSLGITVAETPFRSCGSDDFAEYGLATASVMCFVGTGRIDGIGLHHGAFLPGREALQLAAHTMAAGYVAAAGMLL</sequence>
<dbReference type="InterPro" id="IPR036264">
    <property type="entry name" value="Bact_exopeptidase_dim_dom"/>
</dbReference>
<dbReference type="InterPro" id="IPR011650">
    <property type="entry name" value="Peptidase_M20_dimer"/>
</dbReference>
<dbReference type="PANTHER" id="PTHR11014:SF63">
    <property type="entry name" value="METALLOPEPTIDASE, PUTATIVE (AFU_ORTHOLOGUE AFUA_6G09600)-RELATED"/>
    <property type="match status" value="1"/>
</dbReference>
<dbReference type="AlphaFoldDB" id="A0A1Q2CCN5"/>
<organism evidence="1 2">
    <name type="scientific">Tessaracoccus flavus</name>
    <dbReference type="NCBI Taxonomy" id="1610493"/>
    <lineage>
        <taxon>Bacteria</taxon>
        <taxon>Bacillati</taxon>
        <taxon>Actinomycetota</taxon>
        <taxon>Actinomycetes</taxon>
        <taxon>Propionibacteriales</taxon>
        <taxon>Propionibacteriaceae</taxon>
        <taxon>Tessaracoccus</taxon>
    </lineage>
</organism>
<dbReference type="Pfam" id="PF01546">
    <property type="entry name" value="Peptidase_M20"/>
    <property type="match status" value="1"/>
</dbReference>
<dbReference type="SUPFAM" id="SSF53187">
    <property type="entry name" value="Zn-dependent exopeptidases"/>
    <property type="match status" value="1"/>
</dbReference>
<reference evidence="1 2" key="1">
    <citation type="journal article" date="2016" name="Int. J. Syst. Evol. Microbiol.">
        <title>Tessaracoccus flavus sp. nov., isolated from the drainage system of a lindane-producing factory.</title>
        <authorList>
            <person name="Kumari R."/>
            <person name="Singh P."/>
            <person name="Schumann P."/>
            <person name="Lal R."/>
        </authorList>
    </citation>
    <scope>NUCLEOTIDE SEQUENCE [LARGE SCALE GENOMIC DNA]</scope>
    <source>
        <strain evidence="1 2">RP1T</strain>
    </source>
</reference>
<dbReference type="GO" id="GO:0016787">
    <property type="term" value="F:hydrolase activity"/>
    <property type="evidence" value="ECO:0007669"/>
    <property type="project" value="InterPro"/>
</dbReference>
<dbReference type="Pfam" id="PF07687">
    <property type="entry name" value="M20_dimer"/>
    <property type="match status" value="1"/>
</dbReference>
<dbReference type="Proteomes" id="UP000188324">
    <property type="component" value="Chromosome"/>
</dbReference>
<dbReference type="NCBIfam" id="TIGR01891">
    <property type="entry name" value="amidohydrolases"/>
    <property type="match status" value="1"/>
</dbReference>
<dbReference type="PANTHER" id="PTHR11014">
    <property type="entry name" value="PEPTIDASE M20 FAMILY MEMBER"/>
    <property type="match status" value="1"/>
</dbReference>
<dbReference type="Gene3D" id="3.40.630.10">
    <property type="entry name" value="Zn peptidases"/>
    <property type="match status" value="1"/>
</dbReference>
<dbReference type="STRING" id="1610493.RPIT_02825"/>
<evidence type="ECO:0000313" key="1">
    <source>
        <dbReference type="EMBL" id="AQP43878.1"/>
    </source>
</evidence>
<accession>A0A1Q2CCN5</accession>
<proteinExistence type="predicted"/>
<dbReference type="KEGG" id="tfl:RPIT_02825"/>
<dbReference type="SUPFAM" id="SSF55031">
    <property type="entry name" value="Bacterial exopeptidase dimerisation domain"/>
    <property type="match status" value="1"/>
</dbReference>